<feature type="signal peptide" evidence="6">
    <location>
        <begin position="1"/>
        <end position="21"/>
    </location>
</feature>
<dbReference type="PANTHER" id="PTHR38776">
    <property type="entry name" value="MLTA-INTERACTING PROTEIN-RELATED"/>
    <property type="match status" value="1"/>
</dbReference>
<dbReference type="Proteomes" id="UP000831921">
    <property type="component" value="Chromosome"/>
</dbReference>
<dbReference type="RefSeq" id="WP_249455034.1">
    <property type="nucleotide sequence ID" value="NZ_CP097253.1"/>
</dbReference>
<reference evidence="7 8" key="1">
    <citation type="submission" date="2022-05" db="EMBL/GenBank/DDBJ databases">
        <title>S8-45 Sphingomonas ultraviolaceadurans.</title>
        <authorList>
            <person name="Liu Y."/>
        </authorList>
    </citation>
    <scope>NUCLEOTIDE SEQUENCE [LARGE SCALE GENOMIC DNA]</scope>
    <source>
        <strain evidence="7 8">S8-45</strain>
    </source>
</reference>
<dbReference type="InterPro" id="IPR010583">
    <property type="entry name" value="MipA"/>
</dbReference>
<sequence>MKIRIPAFAVAALALSTTAAAQETKDSRVRLGLGAQLKPAYPGARDSDLRPLFDFDLARGIEEFRIETPDDRFGVRLISAGRFTAGPAAAYQGSRKDKDVGAPVGKVDATIELGGYADYLVNDSLRVRGELVKGVNGHEGLAGQVGIDHFWRDGDKYAVTLGPRLLFSDDRYQRAYFGVTPAAALRTGLPVYTPGGGVHAVALAGGVQTQFGPRWGLFGYARGERLVGDAAKSPIVRTYGRRNQLSAGIGVSYAFTVRR</sequence>
<keyword evidence="3 6" id="KW-0732">Signal</keyword>
<evidence type="ECO:0000313" key="8">
    <source>
        <dbReference type="Proteomes" id="UP000831921"/>
    </source>
</evidence>
<protein>
    <submittedName>
        <fullName evidence="7">MipA/OmpV family protein</fullName>
    </submittedName>
</protein>
<accession>A0ABY5MS86</accession>
<comment type="similarity">
    <text evidence="2">Belongs to the MipA/OmpV family.</text>
</comment>
<name>A0ABY5MS86_9SPHN</name>
<evidence type="ECO:0000313" key="7">
    <source>
        <dbReference type="EMBL" id="UUR07363.1"/>
    </source>
</evidence>
<dbReference type="EMBL" id="CP097253">
    <property type="protein sequence ID" value="UUR07363.1"/>
    <property type="molecule type" value="Genomic_DNA"/>
</dbReference>
<comment type="subcellular location">
    <subcellularLocation>
        <location evidence="1">Cell outer membrane</location>
    </subcellularLocation>
</comment>
<keyword evidence="8" id="KW-1185">Reference proteome</keyword>
<evidence type="ECO:0000256" key="1">
    <source>
        <dbReference type="ARBA" id="ARBA00004442"/>
    </source>
</evidence>
<evidence type="ECO:0000256" key="4">
    <source>
        <dbReference type="ARBA" id="ARBA00023136"/>
    </source>
</evidence>
<gene>
    <name evidence="7" type="ORF">M1K48_10470</name>
</gene>
<proteinExistence type="inferred from homology"/>
<feature type="chain" id="PRO_5046958382" evidence="6">
    <location>
        <begin position="22"/>
        <end position="259"/>
    </location>
</feature>
<organism evidence="7 8">
    <name type="scientific">Sphingomonas glaciei</name>
    <dbReference type="NCBI Taxonomy" id="2938948"/>
    <lineage>
        <taxon>Bacteria</taxon>
        <taxon>Pseudomonadati</taxon>
        <taxon>Pseudomonadota</taxon>
        <taxon>Alphaproteobacteria</taxon>
        <taxon>Sphingomonadales</taxon>
        <taxon>Sphingomonadaceae</taxon>
        <taxon>Sphingomonas</taxon>
    </lineage>
</organism>
<evidence type="ECO:0000256" key="5">
    <source>
        <dbReference type="ARBA" id="ARBA00023237"/>
    </source>
</evidence>
<keyword evidence="4" id="KW-0472">Membrane</keyword>
<dbReference type="PANTHER" id="PTHR38776:SF1">
    <property type="entry name" value="MLTA-INTERACTING PROTEIN-RELATED"/>
    <property type="match status" value="1"/>
</dbReference>
<evidence type="ECO:0000256" key="3">
    <source>
        <dbReference type="ARBA" id="ARBA00022729"/>
    </source>
</evidence>
<evidence type="ECO:0000256" key="6">
    <source>
        <dbReference type="SAM" id="SignalP"/>
    </source>
</evidence>
<evidence type="ECO:0000256" key="2">
    <source>
        <dbReference type="ARBA" id="ARBA00005722"/>
    </source>
</evidence>
<keyword evidence="5" id="KW-0998">Cell outer membrane</keyword>
<dbReference type="Pfam" id="PF06629">
    <property type="entry name" value="MipA"/>
    <property type="match status" value="1"/>
</dbReference>